<dbReference type="InterPro" id="IPR008207">
    <property type="entry name" value="Sig_transdc_His_kin_Hpt_dom"/>
</dbReference>
<sequence>MSKERLAAQMAMLQLSFLDQLPDRIRQLEEALAHIDCDDGAAKAARVLVHSLAGAGATFGCPDVSEAARRLETSLFPPGSASAHFDPGSRERIPELLCTLKLAARAARSPRD</sequence>
<dbReference type="Pfam" id="PF01627">
    <property type="entry name" value="Hpt"/>
    <property type="match status" value="1"/>
</dbReference>
<keyword evidence="1" id="KW-0902">Two-component regulatory system</keyword>
<dbReference type="Proteomes" id="UP000648984">
    <property type="component" value="Unassembled WGS sequence"/>
</dbReference>
<feature type="modified residue" description="Phosphohistidine" evidence="2">
    <location>
        <position position="50"/>
    </location>
</feature>
<keyword evidence="2" id="KW-0597">Phosphoprotein</keyword>
<name>A0ABX1QEY1_9RHOO</name>
<reference evidence="4 5" key="1">
    <citation type="submission" date="2019-12" db="EMBL/GenBank/DDBJ databases">
        <title>Comparative genomics gives insights into the taxonomy of the Azoarcus-Aromatoleum group and reveals separate origins of nif in the plant-associated Azoarcus and non-plant-associated Aromatoleum sub-groups.</title>
        <authorList>
            <person name="Lafos M."/>
            <person name="Maluk M."/>
            <person name="Batista M."/>
            <person name="Junghare M."/>
            <person name="Carmona M."/>
            <person name="Faoro H."/>
            <person name="Cruz L.M."/>
            <person name="Battistoni F."/>
            <person name="De Souza E."/>
            <person name="Pedrosa F."/>
            <person name="Chen W.-M."/>
            <person name="Poole P.S."/>
            <person name="Dixon R.A."/>
            <person name="James E.K."/>
        </authorList>
    </citation>
    <scope>NUCLEOTIDE SEQUENCE [LARGE SCALE GENOMIC DNA]</scope>
    <source>
        <strain evidence="4 5">22Lin</strain>
    </source>
</reference>
<dbReference type="Gene3D" id="1.20.120.160">
    <property type="entry name" value="HPT domain"/>
    <property type="match status" value="1"/>
</dbReference>
<evidence type="ECO:0000313" key="4">
    <source>
        <dbReference type="EMBL" id="NMG76047.1"/>
    </source>
</evidence>
<evidence type="ECO:0000256" key="1">
    <source>
        <dbReference type="ARBA" id="ARBA00023012"/>
    </source>
</evidence>
<evidence type="ECO:0000259" key="3">
    <source>
        <dbReference type="PROSITE" id="PS50894"/>
    </source>
</evidence>
<keyword evidence="5" id="KW-1185">Reference proteome</keyword>
<gene>
    <name evidence="4" type="ORF">GPA25_14860</name>
</gene>
<feature type="domain" description="HPt" evidence="3">
    <location>
        <begin position="6"/>
        <end position="110"/>
    </location>
</feature>
<dbReference type="RefSeq" id="WP_169261201.1">
    <property type="nucleotide sequence ID" value="NZ_WTVQ01000025.1"/>
</dbReference>
<accession>A0ABX1QEY1</accession>
<dbReference type="PROSITE" id="PS50894">
    <property type="entry name" value="HPT"/>
    <property type="match status" value="1"/>
</dbReference>
<proteinExistence type="predicted"/>
<evidence type="ECO:0000313" key="5">
    <source>
        <dbReference type="Proteomes" id="UP000648984"/>
    </source>
</evidence>
<dbReference type="EMBL" id="WTVQ01000025">
    <property type="protein sequence ID" value="NMG76047.1"/>
    <property type="molecule type" value="Genomic_DNA"/>
</dbReference>
<comment type="caution">
    <text evidence="4">The sequence shown here is derived from an EMBL/GenBank/DDBJ whole genome shotgun (WGS) entry which is preliminary data.</text>
</comment>
<protein>
    <recommendedName>
        <fullName evidence="3">HPt domain-containing protein</fullName>
    </recommendedName>
</protein>
<evidence type="ECO:0000256" key="2">
    <source>
        <dbReference type="PROSITE-ProRule" id="PRU00110"/>
    </source>
</evidence>
<dbReference type="SUPFAM" id="SSF47226">
    <property type="entry name" value="Histidine-containing phosphotransfer domain, HPT domain"/>
    <property type="match status" value="1"/>
</dbReference>
<organism evidence="4 5">
    <name type="scientific">Aromatoleum diolicum</name>
    <dbReference type="NCBI Taxonomy" id="75796"/>
    <lineage>
        <taxon>Bacteria</taxon>
        <taxon>Pseudomonadati</taxon>
        <taxon>Pseudomonadota</taxon>
        <taxon>Betaproteobacteria</taxon>
        <taxon>Rhodocyclales</taxon>
        <taxon>Rhodocyclaceae</taxon>
        <taxon>Aromatoleum</taxon>
    </lineage>
</organism>
<dbReference type="InterPro" id="IPR036641">
    <property type="entry name" value="HPT_dom_sf"/>
</dbReference>